<dbReference type="SMART" id="SM00732">
    <property type="entry name" value="YqgFc"/>
    <property type="match status" value="1"/>
</dbReference>
<dbReference type="EMBL" id="BAABWN010000002">
    <property type="protein sequence ID" value="GAA6166940.1"/>
    <property type="molecule type" value="Genomic_DNA"/>
</dbReference>
<evidence type="ECO:0000256" key="6">
    <source>
        <dbReference type="SAM" id="MobiDB-lite"/>
    </source>
</evidence>
<comment type="subcellular location">
    <subcellularLocation>
        <location evidence="5">Cytoplasm</location>
    </subcellularLocation>
</comment>
<dbReference type="InterPro" id="IPR037027">
    <property type="entry name" value="YqgF/RNaseH-like_dom_sf"/>
</dbReference>
<feature type="compositionally biased region" description="Basic and acidic residues" evidence="6">
    <location>
        <begin position="100"/>
        <end position="114"/>
    </location>
</feature>
<accession>A0ABQ0A5L0</accession>
<dbReference type="CDD" id="cd16964">
    <property type="entry name" value="YqgF"/>
    <property type="match status" value="1"/>
</dbReference>
<dbReference type="NCBIfam" id="TIGR00250">
    <property type="entry name" value="RNAse_H_YqgF"/>
    <property type="match status" value="1"/>
</dbReference>
<sequence>MKNHRTIVAFDYGLKNLGAAVGQTITSSASELPALKARDGVPNWDEVANLLKEWKPDLVVVGNPINLDGSASELSNRAKKFSNRINGRFNIPVEMVDERYSSREAKSQAREQGHKGNYGENPIDSVAARIILETWLNEQPQS</sequence>
<comment type="similarity">
    <text evidence="5">Belongs to the YqgF HJR family.</text>
</comment>
<comment type="function">
    <text evidence="5">Could be a nuclease involved in processing of the 5'-end of pre-16S rRNA.</text>
</comment>
<keyword evidence="4 5" id="KW-0378">Hydrolase</keyword>
<keyword evidence="2 5" id="KW-0690">Ribosome biogenesis</keyword>
<keyword evidence="3 5" id="KW-0540">Nuclease</keyword>
<reference evidence="8 9" key="1">
    <citation type="submission" date="2024-04" db="EMBL/GenBank/DDBJ databases">
        <title>Draft genome sequence of Sessilibacter corallicola NBRC 116591.</title>
        <authorList>
            <person name="Miyakawa T."/>
            <person name="Kusuya Y."/>
            <person name="Miura T."/>
        </authorList>
    </citation>
    <scope>NUCLEOTIDE SEQUENCE [LARGE SCALE GENOMIC DNA]</scope>
    <source>
        <strain evidence="8 9">KU-00831-HH</strain>
    </source>
</reference>
<evidence type="ECO:0000313" key="9">
    <source>
        <dbReference type="Proteomes" id="UP001465153"/>
    </source>
</evidence>
<feature type="region of interest" description="Disordered" evidence="6">
    <location>
        <begin position="100"/>
        <end position="121"/>
    </location>
</feature>
<organism evidence="8 9">
    <name type="scientific">Sessilibacter corallicola</name>
    <dbReference type="NCBI Taxonomy" id="2904075"/>
    <lineage>
        <taxon>Bacteria</taxon>
        <taxon>Pseudomonadati</taxon>
        <taxon>Pseudomonadota</taxon>
        <taxon>Gammaproteobacteria</taxon>
        <taxon>Cellvibrionales</taxon>
        <taxon>Cellvibrionaceae</taxon>
        <taxon>Sessilibacter</taxon>
    </lineage>
</organism>
<dbReference type="EC" id="3.1.-.-" evidence="5"/>
<evidence type="ECO:0000256" key="5">
    <source>
        <dbReference type="HAMAP-Rule" id="MF_00651"/>
    </source>
</evidence>
<dbReference type="PANTHER" id="PTHR33317:SF4">
    <property type="entry name" value="POLYNUCLEOTIDYL TRANSFERASE, RIBONUCLEASE H-LIKE SUPERFAMILY PROTEIN"/>
    <property type="match status" value="1"/>
</dbReference>
<gene>
    <name evidence="8" type="primary">ruvX</name>
    <name evidence="8" type="ORF">NBRC116591_07500</name>
</gene>
<keyword evidence="1 5" id="KW-0963">Cytoplasm</keyword>
<dbReference type="InterPro" id="IPR012337">
    <property type="entry name" value="RNaseH-like_sf"/>
</dbReference>
<dbReference type="Gene3D" id="3.30.420.140">
    <property type="entry name" value="YqgF/RNase H-like domain"/>
    <property type="match status" value="1"/>
</dbReference>
<proteinExistence type="inferred from homology"/>
<keyword evidence="9" id="KW-1185">Reference proteome</keyword>
<evidence type="ECO:0000313" key="8">
    <source>
        <dbReference type="EMBL" id="GAA6166940.1"/>
    </source>
</evidence>
<dbReference type="Pfam" id="PF03652">
    <property type="entry name" value="RuvX"/>
    <property type="match status" value="1"/>
</dbReference>
<evidence type="ECO:0000259" key="7">
    <source>
        <dbReference type="SMART" id="SM00732"/>
    </source>
</evidence>
<evidence type="ECO:0000256" key="1">
    <source>
        <dbReference type="ARBA" id="ARBA00022490"/>
    </source>
</evidence>
<evidence type="ECO:0000256" key="2">
    <source>
        <dbReference type="ARBA" id="ARBA00022517"/>
    </source>
</evidence>
<dbReference type="SUPFAM" id="SSF53098">
    <property type="entry name" value="Ribonuclease H-like"/>
    <property type="match status" value="1"/>
</dbReference>
<dbReference type="InterPro" id="IPR005227">
    <property type="entry name" value="YqgF"/>
</dbReference>
<dbReference type="InterPro" id="IPR006641">
    <property type="entry name" value="YqgF/RNaseH-like_dom"/>
</dbReference>
<protein>
    <recommendedName>
        <fullName evidence="5">Putative pre-16S rRNA nuclease</fullName>
        <ecNumber evidence="5">3.1.-.-</ecNumber>
    </recommendedName>
</protein>
<comment type="caution">
    <text evidence="8">The sequence shown here is derived from an EMBL/GenBank/DDBJ whole genome shotgun (WGS) entry which is preliminary data.</text>
</comment>
<evidence type="ECO:0000256" key="3">
    <source>
        <dbReference type="ARBA" id="ARBA00022722"/>
    </source>
</evidence>
<feature type="domain" description="YqgF/RNase H-like" evidence="7">
    <location>
        <begin position="5"/>
        <end position="105"/>
    </location>
</feature>
<dbReference type="HAMAP" id="MF_00651">
    <property type="entry name" value="Nuclease_YqgF"/>
    <property type="match status" value="1"/>
</dbReference>
<dbReference type="PANTHER" id="PTHR33317">
    <property type="entry name" value="POLYNUCLEOTIDYL TRANSFERASE, RIBONUCLEASE H-LIKE SUPERFAMILY PROTEIN"/>
    <property type="match status" value="1"/>
</dbReference>
<evidence type="ECO:0000256" key="4">
    <source>
        <dbReference type="ARBA" id="ARBA00022801"/>
    </source>
</evidence>
<dbReference type="Proteomes" id="UP001465153">
    <property type="component" value="Unassembled WGS sequence"/>
</dbReference>
<name>A0ABQ0A5L0_9GAMM</name>